<reference evidence="1" key="1">
    <citation type="journal article" date="2019" name="bioRxiv">
        <title>The Genome of the Zebra Mussel, Dreissena polymorpha: A Resource for Invasive Species Research.</title>
        <authorList>
            <person name="McCartney M.A."/>
            <person name="Auch B."/>
            <person name="Kono T."/>
            <person name="Mallez S."/>
            <person name="Zhang Y."/>
            <person name="Obille A."/>
            <person name="Becker A."/>
            <person name="Abrahante J.E."/>
            <person name="Garbe J."/>
            <person name="Badalamenti J.P."/>
            <person name="Herman A."/>
            <person name="Mangelson H."/>
            <person name="Liachko I."/>
            <person name="Sullivan S."/>
            <person name="Sone E.D."/>
            <person name="Koren S."/>
            <person name="Silverstein K.A.T."/>
            <person name="Beckman K.B."/>
            <person name="Gohl D.M."/>
        </authorList>
    </citation>
    <scope>NUCLEOTIDE SEQUENCE</scope>
    <source>
        <strain evidence="1">Duluth1</strain>
        <tissue evidence="1">Whole animal</tissue>
    </source>
</reference>
<comment type="caution">
    <text evidence="1">The sequence shown here is derived from an EMBL/GenBank/DDBJ whole genome shotgun (WGS) entry which is preliminary data.</text>
</comment>
<dbReference type="Proteomes" id="UP000828390">
    <property type="component" value="Unassembled WGS sequence"/>
</dbReference>
<keyword evidence="2" id="KW-1185">Reference proteome</keyword>
<reference evidence="1" key="2">
    <citation type="submission" date="2020-11" db="EMBL/GenBank/DDBJ databases">
        <authorList>
            <person name="McCartney M.A."/>
            <person name="Auch B."/>
            <person name="Kono T."/>
            <person name="Mallez S."/>
            <person name="Becker A."/>
            <person name="Gohl D.M."/>
            <person name="Silverstein K.A.T."/>
            <person name="Koren S."/>
            <person name="Bechman K.B."/>
            <person name="Herman A."/>
            <person name="Abrahante J.E."/>
            <person name="Garbe J."/>
        </authorList>
    </citation>
    <scope>NUCLEOTIDE SEQUENCE</scope>
    <source>
        <strain evidence="1">Duluth1</strain>
        <tissue evidence="1">Whole animal</tissue>
    </source>
</reference>
<dbReference type="AlphaFoldDB" id="A0A9D4FMD3"/>
<gene>
    <name evidence="1" type="ORF">DPMN_152713</name>
</gene>
<accession>A0A9D4FMD3</accession>
<name>A0A9D4FMD3_DREPO</name>
<protein>
    <submittedName>
        <fullName evidence="1">Uncharacterized protein</fullName>
    </submittedName>
</protein>
<proteinExistence type="predicted"/>
<sequence>MCNMRGCGSDFYGDPRSVLKCYGCGDIAVGDKCPDIAQCDKTLEVRALFTLSVREPDFEGLCKQFGSR</sequence>
<dbReference type="EMBL" id="JAIWYP010000007">
    <property type="protein sequence ID" value="KAH3799110.1"/>
    <property type="molecule type" value="Genomic_DNA"/>
</dbReference>
<organism evidence="1 2">
    <name type="scientific">Dreissena polymorpha</name>
    <name type="common">Zebra mussel</name>
    <name type="synonym">Mytilus polymorpha</name>
    <dbReference type="NCBI Taxonomy" id="45954"/>
    <lineage>
        <taxon>Eukaryota</taxon>
        <taxon>Metazoa</taxon>
        <taxon>Spiralia</taxon>
        <taxon>Lophotrochozoa</taxon>
        <taxon>Mollusca</taxon>
        <taxon>Bivalvia</taxon>
        <taxon>Autobranchia</taxon>
        <taxon>Heteroconchia</taxon>
        <taxon>Euheterodonta</taxon>
        <taxon>Imparidentia</taxon>
        <taxon>Neoheterodontei</taxon>
        <taxon>Myida</taxon>
        <taxon>Dreissenoidea</taxon>
        <taxon>Dreissenidae</taxon>
        <taxon>Dreissena</taxon>
    </lineage>
</organism>
<evidence type="ECO:0000313" key="1">
    <source>
        <dbReference type="EMBL" id="KAH3799110.1"/>
    </source>
</evidence>
<evidence type="ECO:0000313" key="2">
    <source>
        <dbReference type="Proteomes" id="UP000828390"/>
    </source>
</evidence>